<evidence type="ECO:0000313" key="3">
    <source>
        <dbReference type="Proteomes" id="UP001596037"/>
    </source>
</evidence>
<reference evidence="3" key="1">
    <citation type="journal article" date="2019" name="Int. J. Syst. Evol. Microbiol.">
        <title>The Global Catalogue of Microorganisms (GCM) 10K type strain sequencing project: providing services to taxonomists for standard genome sequencing and annotation.</title>
        <authorList>
            <consortium name="The Broad Institute Genomics Platform"/>
            <consortium name="The Broad Institute Genome Sequencing Center for Infectious Disease"/>
            <person name="Wu L."/>
            <person name="Ma J."/>
        </authorList>
    </citation>
    <scope>NUCLEOTIDE SEQUENCE [LARGE SCALE GENOMIC DNA]</scope>
    <source>
        <strain evidence="3">CCUG 57401</strain>
    </source>
</reference>
<feature type="signal peptide" evidence="1">
    <location>
        <begin position="1"/>
        <end position="18"/>
    </location>
</feature>
<evidence type="ECO:0000313" key="2">
    <source>
        <dbReference type="EMBL" id="MFC5500299.1"/>
    </source>
</evidence>
<protein>
    <recommendedName>
        <fullName evidence="4">DUF4124 domain-containing protein</fullName>
    </recommendedName>
</protein>
<evidence type="ECO:0008006" key="4">
    <source>
        <dbReference type="Google" id="ProtNLM"/>
    </source>
</evidence>
<proteinExistence type="predicted"/>
<keyword evidence="3" id="KW-1185">Reference proteome</keyword>
<dbReference type="EMBL" id="JBHSMF010000015">
    <property type="protein sequence ID" value="MFC5500299.1"/>
    <property type="molecule type" value="Genomic_DNA"/>
</dbReference>
<feature type="chain" id="PRO_5045771158" description="DUF4124 domain-containing protein" evidence="1">
    <location>
        <begin position="19"/>
        <end position="196"/>
    </location>
</feature>
<sequence length="196" mass="21384">MRNLICIMLALLPAVSGAAMFRCGNVYQDRPCAEMPGQEIRPSGISVPSGAAVTVPGAGSRPAGSKAAATQFCAQKGQQAEKIVWKREGGASRDDQIAELGSRRGMVNGQELERLIRDVYTRKGSAIEIRGLVEADCMQRQPHRVVEKADAATCAMYRDMRTRQEIQSRAAKNQSQIDLFNQVKREMDDKIADAGC</sequence>
<name>A0ABW0NKP3_9BURK</name>
<dbReference type="RefSeq" id="WP_376852551.1">
    <property type="nucleotide sequence ID" value="NZ_JBHSMF010000015.1"/>
</dbReference>
<dbReference type="Proteomes" id="UP001596037">
    <property type="component" value="Unassembled WGS sequence"/>
</dbReference>
<organism evidence="2 3">
    <name type="scientific">Caenimonas terrae</name>
    <dbReference type="NCBI Taxonomy" id="696074"/>
    <lineage>
        <taxon>Bacteria</taxon>
        <taxon>Pseudomonadati</taxon>
        <taxon>Pseudomonadota</taxon>
        <taxon>Betaproteobacteria</taxon>
        <taxon>Burkholderiales</taxon>
        <taxon>Comamonadaceae</taxon>
        <taxon>Caenimonas</taxon>
    </lineage>
</organism>
<keyword evidence="1" id="KW-0732">Signal</keyword>
<gene>
    <name evidence="2" type="ORF">ACFPOE_22340</name>
</gene>
<comment type="caution">
    <text evidence="2">The sequence shown here is derived from an EMBL/GenBank/DDBJ whole genome shotgun (WGS) entry which is preliminary data.</text>
</comment>
<accession>A0ABW0NKP3</accession>
<evidence type="ECO:0000256" key="1">
    <source>
        <dbReference type="SAM" id="SignalP"/>
    </source>
</evidence>